<evidence type="ECO:0000313" key="2">
    <source>
        <dbReference type="Proteomes" id="UP000245683"/>
    </source>
</evidence>
<evidence type="ECO:0000313" key="1">
    <source>
        <dbReference type="EMBL" id="PWU50732.1"/>
    </source>
</evidence>
<proteinExistence type="predicted"/>
<dbReference type="EMBL" id="QGSV01000104">
    <property type="protein sequence ID" value="PWU50732.1"/>
    <property type="molecule type" value="Genomic_DNA"/>
</dbReference>
<dbReference type="Proteomes" id="UP000245683">
    <property type="component" value="Unassembled WGS sequence"/>
</dbReference>
<dbReference type="AlphaFoldDB" id="A0A317KCX7"/>
<keyword evidence="2" id="KW-1185">Reference proteome</keyword>
<protein>
    <submittedName>
        <fullName evidence="1">Uncharacterized protein</fullName>
    </submittedName>
</protein>
<comment type="caution">
    <text evidence="1">The sequence shown here is derived from an EMBL/GenBank/DDBJ whole genome shotgun (WGS) entry which is preliminary data.</text>
</comment>
<name>A0A317KCX7_9ACTN</name>
<organism evidence="1 2">
    <name type="scientific">Micromonospora globispora</name>
    <dbReference type="NCBI Taxonomy" id="1450148"/>
    <lineage>
        <taxon>Bacteria</taxon>
        <taxon>Bacillati</taxon>
        <taxon>Actinomycetota</taxon>
        <taxon>Actinomycetes</taxon>
        <taxon>Micromonosporales</taxon>
        <taxon>Micromonosporaceae</taxon>
        <taxon>Micromonospora</taxon>
    </lineage>
</organism>
<sequence length="73" mass="8011">MVVTPRGVRFALHQAEQALTVRVVDRLPVDVDSRLQALVEAEVPGYDAGDSVYRGRIQNCIRHCNGPPSVIKA</sequence>
<gene>
    <name evidence="1" type="ORF">DLJ46_06305</name>
</gene>
<accession>A0A317KCX7</accession>
<dbReference type="RefSeq" id="WP_109943722.1">
    <property type="nucleotide sequence ID" value="NZ_QGGF01000153.1"/>
</dbReference>
<reference evidence="2" key="1">
    <citation type="submission" date="2018-05" db="EMBL/GenBank/DDBJ databases">
        <title>Micromonospora globispora sp. nov. and Micromonospora rugosa sp. nov., isolated from marine sediment.</title>
        <authorList>
            <person name="Carro L."/>
            <person name="Aysel V."/>
            <person name="Cetin D."/>
            <person name="Igual J.M."/>
            <person name="Klenk H.-P."/>
            <person name="Trujillo M.E."/>
            <person name="Sahin N."/>
        </authorList>
    </citation>
    <scope>NUCLEOTIDE SEQUENCE [LARGE SCALE GENOMIC DNA]</scope>
    <source>
        <strain evidence="2">S2904</strain>
    </source>
</reference>